<organism evidence="2 3">
    <name type="scientific">Zizania palustris</name>
    <name type="common">Northern wild rice</name>
    <dbReference type="NCBI Taxonomy" id="103762"/>
    <lineage>
        <taxon>Eukaryota</taxon>
        <taxon>Viridiplantae</taxon>
        <taxon>Streptophyta</taxon>
        <taxon>Embryophyta</taxon>
        <taxon>Tracheophyta</taxon>
        <taxon>Spermatophyta</taxon>
        <taxon>Magnoliopsida</taxon>
        <taxon>Liliopsida</taxon>
        <taxon>Poales</taxon>
        <taxon>Poaceae</taxon>
        <taxon>BOP clade</taxon>
        <taxon>Oryzoideae</taxon>
        <taxon>Oryzeae</taxon>
        <taxon>Zizaniinae</taxon>
        <taxon>Zizania</taxon>
    </lineage>
</organism>
<name>A0A8J5SPW6_ZIZPA</name>
<gene>
    <name evidence="2" type="ORF">GUJ93_ZPchr0004g38162</name>
</gene>
<sequence>MMRSWKANDARCSTPKPPIAGRDAGASRRLDFQPGFARVQARIDSLECRKPAVQIWYSGRGERNSTVVIPKENSAGDG</sequence>
<accession>A0A8J5SPW6</accession>
<keyword evidence="3" id="KW-1185">Reference proteome</keyword>
<dbReference type="AlphaFoldDB" id="A0A8J5SPW6"/>
<dbReference type="Proteomes" id="UP000729402">
    <property type="component" value="Unassembled WGS sequence"/>
</dbReference>
<feature type="region of interest" description="Disordered" evidence="1">
    <location>
        <begin position="1"/>
        <end position="25"/>
    </location>
</feature>
<protein>
    <submittedName>
        <fullName evidence="2">Uncharacterized protein</fullName>
    </submittedName>
</protein>
<proteinExistence type="predicted"/>
<evidence type="ECO:0000313" key="3">
    <source>
        <dbReference type="Proteomes" id="UP000729402"/>
    </source>
</evidence>
<reference evidence="2" key="2">
    <citation type="submission" date="2021-02" db="EMBL/GenBank/DDBJ databases">
        <authorList>
            <person name="Kimball J.A."/>
            <person name="Haas M.W."/>
            <person name="Macchietto M."/>
            <person name="Kono T."/>
            <person name="Duquette J."/>
            <person name="Shao M."/>
        </authorList>
    </citation>
    <scope>NUCLEOTIDE SEQUENCE</scope>
    <source>
        <tissue evidence="2">Fresh leaf tissue</tissue>
    </source>
</reference>
<evidence type="ECO:0000313" key="2">
    <source>
        <dbReference type="EMBL" id="KAG8064720.1"/>
    </source>
</evidence>
<comment type="caution">
    <text evidence="2">The sequence shown here is derived from an EMBL/GenBank/DDBJ whole genome shotgun (WGS) entry which is preliminary data.</text>
</comment>
<evidence type="ECO:0000256" key="1">
    <source>
        <dbReference type="SAM" id="MobiDB-lite"/>
    </source>
</evidence>
<reference evidence="2" key="1">
    <citation type="journal article" date="2021" name="bioRxiv">
        <title>Whole Genome Assembly and Annotation of Northern Wild Rice, Zizania palustris L., Supports a Whole Genome Duplication in the Zizania Genus.</title>
        <authorList>
            <person name="Haas M."/>
            <person name="Kono T."/>
            <person name="Macchietto M."/>
            <person name="Millas R."/>
            <person name="McGilp L."/>
            <person name="Shao M."/>
            <person name="Duquette J."/>
            <person name="Hirsch C.N."/>
            <person name="Kimball J."/>
        </authorList>
    </citation>
    <scope>NUCLEOTIDE SEQUENCE</scope>
    <source>
        <tissue evidence="2">Fresh leaf tissue</tissue>
    </source>
</reference>
<dbReference type="EMBL" id="JAAALK010000285">
    <property type="protein sequence ID" value="KAG8064720.1"/>
    <property type="molecule type" value="Genomic_DNA"/>
</dbReference>